<dbReference type="Pfam" id="PF03724">
    <property type="entry name" value="META"/>
    <property type="match status" value="1"/>
</dbReference>
<evidence type="ECO:0000313" key="3">
    <source>
        <dbReference type="Proteomes" id="UP001139409"/>
    </source>
</evidence>
<dbReference type="Gene3D" id="2.40.128.640">
    <property type="match status" value="1"/>
</dbReference>
<sequence>MRIFTFALFIWLAGCSTTPEYSENPMLAQRVAGVYSGNLPCDDCDGIRYRLVLKSDHTYDAQRIYQGSTDEPVLTSGSYVFADSTLRLDGMTDMNLFAVGNASLYMLSETGEFSEDERYTLMKLSRDAGTPEPSAEQAEGNDPWIRQYREGIDFYATGNEPFWNVQMDFDKFIKFTRMGGPEITLPPVEGIRAQDANVILYRGETETGSLDVTILQQSCTDNMSGAQRPFKVRVRYKTGDDEDFTELEGCGNYVANPRLHNIWAVVSVNDVALDPEQYTGGIPRLELFTAEGRVLGFDGCNTFNGSFYEKDQQLYFSALMSTLMACMDIPDSQVPALLSSKRFDYAFEDGMLVLTRGNERVVLRNID</sequence>
<gene>
    <name evidence="2" type="ORF">LDX50_02875</name>
</gene>
<protein>
    <submittedName>
        <fullName evidence="2">Copper resistance protein NlpE N-terminal domain-containing protein</fullName>
    </submittedName>
</protein>
<keyword evidence="3" id="KW-1185">Reference proteome</keyword>
<feature type="domain" description="DUF306" evidence="1">
    <location>
        <begin position="261"/>
        <end position="363"/>
    </location>
</feature>
<dbReference type="Pfam" id="PF04170">
    <property type="entry name" value="NlpE"/>
    <property type="match status" value="1"/>
</dbReference>
<reference evidence="2" key="1">
    <citation type="submission" date="2021-09" db="EMBL/GenBank/DDBJ databases">
        <title>Fulvivirga sp. isolated from coastal sediment.</title>
        <authorList>
            <person name="Yu H."/>
        </authorList>
    </citation>
    <scope>NUCLEOTIDE SEQUENCE</scope>
    <source>
        <strain evidence="2">1062</strain>
    </source>
</reference>
<evidence type="ECO:0000313" key="2">
    <source>
        <dbReference type="EMBL" id="MCA6073791.1"/>
    </source>
</evidence>
<dbReference type="Gene3D" id="2.40.128.270">
    <property type="match status" value="1"/>
</dbReference>
<dbReference type="InterPro" id="IPR038670">
    <property type="entry name" value="HslJ-like_sf"/>
</dbReference>
<dbReference type="RefSeq" id="WP_225696903.1">
    <property type="nucleotide sequence ID" value="NZ_JAIXNE010000001.1"/>
</dbReference>
<evidence type="ECO:0000259" key="1">
    <source>
        <dbReference type="Pfam" id="PF03724"/>
    </source>
</evidence>
<dbReference type="InterPro" id="IPR005184">
    <property type="entry name" value="DUF306_Meta_HslJ"/>
</dbReference>
<dbReference type="PROSITE" id="PS51257">
    <property type="entry name" value="PROKAR_LIPOPROTEIN"/>
    <property type="match status" value="1"/>
</dbReference>
<dbReference type="InterPro" id="IPR007298">
    <property type="entry name" value="Cu-R_lipoprotein_NlpE"/>
</dbReference>
<dbReference type="EMBL" id="JAIXNE010000001">
    <property type="protein sequence ID" value="MCA6073791.1"/>
    <property type="molecule type" value="Genomic_DNA"/>
</dbReference>
<name>A0A9X1HKX9_9BACT</name>
<proteinExistence type="predicted"/>
<accession>A0A9X1HKX9</accession>
<organism evidence="2 3">
    <name type="scientific">Fulvivirga sedimenti</name>
    <dbReference type="NCBI Taxonomy" id="2879465"/>
    <lineage>
        <taxon>Bacteria</taxon>
        <taxon>Pseudomonadati</taxon>
        <taxon>Bacteroidota</taxon>
        <taxon>Cytophagia</taxon>
        <taxon>Cytophagales</taxon>
        <taxon>Fulvivirgaceae</taxon>
        <taxon>Fulvivirga</taxon>
    </lineage>
</organism>
<dbReference type="Proteomes" id="UP001139409">
    <property type="component" value="Unassembled WGS sequence"/>
</dbReference>
<comment type="caution">
    <text evidence="2">The sequence shown here is derived from an EMBL/GenBank/DDBJ whole genome shotgun (WGS) entry which is preliminary data.</text>
</comment>
<dbReference type="AlphaFoldDB" id="A0A9X1HKX9"/>